<gene>
    <name evidence="2" type="ORF">BHLFYP23_00596</name>
</gene>
<dbReference type="GO" id="GO:0003677">
    <property type="term" value="F:DNA binding"/>
    <property type="evidence" value="ECO:0007669"/>
    <property type="project" value="InterPro"/>
</dbReference>
<dbReference type="Gene3D" id="1.10.260.40">
    <property type="entry name" value="lambda repressor-like DNA-binding domains"/>
    <property type="match status" value="1"/>
</dbReference>
<protein>
    <submittedName>
        <fullName evidence="2">Antitoxin HipB</fullName>
    </submittedName>
</protein>
<evidence type="ECO:0000313" key="2">
    <source>
        <dbReference type="EMBL" id="VYT20316.1"/>
    </source>
</evidence>
<accession>A0A6N2UZP1</accession>
<sequence length="79" mass="9225">MAQVYLTQAQERQAKAEKQLRIWIATQVTNQREIAKKTGLKYCTVNKRINEPETCTLEELWKILDALEVPPEERAKILL</sequence>
<dbReference type="CDD" id="cd00093">
    <property type="entry name" value="HTH_XRE"/>
    <property type="match status" value="1"/>
</dbReference>
<proteinExistence type="predicted"/>
<evidence type="ECO:0000259" key="1">
    <source>
        <dbReference type="PROSITE" id="PS50943"/>
    </source>
</evidence>
<name>A0A6N2UZP1_BLAHA</name>
<organism evidence="2">
    <name type="scientific">Blautia hansenii</name>
    <name type="common">Ruminococcus hansenii</name>
    <dbReference type="NCBI Taxonomy" id="1322"/>
    <lineage>
        <taxon>Bacteria</taxon>
        <taxon>Bacillati</taxon>
        <taxon>Bacillota</taxon>
        <taxon>Clostridia</taxon>
        <taxon>Lachnospirales</taxon>
        <taxon>Lachnospiraceae</taxon>
        <taxon>Blautia</taxon>
    </lineage>
</organism>
<dbReference type="EMBL" id="CACRSY010000014">
    <property type="protein sequence ID" value="VYT20316.1"/>
    <property type="molecule type" value="Genomic_DNA"/>
</dbReference>
<dbReference type="SUPFAM" id="SSF47413">
    <property type="entry name" value="lambda repressor-like DNA-binding domains"/>
    <property type="match status" value="1"/>
</dbReference>
<feature type="domain" description="HTH cro/C1-type" evidence="1">
    <location>
        <begin position="31"/>
        <end position="74"/>
    </location>
</feature>
<dbReference type="Pfam" id="PF13443">
    <property type="entry name" value="HTH_26"/>
    <property type="match status" value="1"/>
</dbReference>
<dbReference type="AlphaFoldDB" id="A0A6N2UZP1"/>
<reference evidence="2" key="1">
    <citation type="submission" date="2019-11" db="EMBL/GenBank/DDBJ databases">
        <authorList>
            <person name="Feng L."/>
        </authorList>
    </citation>
    <scope>NUCLEOTIDE SEQUENCE</scope>
    <source>
        <strain evidence="2">BhanseniiLFYP23</strain>
    </source>
</reference>
<dbReference type="PROSITE" id="PS50943">
    <property type="entry name" value="HTH_CROC1"/>
    <property type="match status" value="1"/>
</dbReference>
<dbReference type="InterPro" id="IPR001387">
    <property type="entry name" value="Cro/C1-type_HTH"/>
</dbReference>
<dbReference type="RefSeq" id="WP_156342545.1">
    <property type="nucleotide sequence ID" value="NZ_CACRSY010000014.1"/>
</dbReference>
<dbReference type="InterPro" id="IPR010982">
    <property type="entry name" value="Lambda_DNA-bd_dom_sf"/>
</dbReference>